<keyword evidence="2" id="KW-1185">Reference proteome</keyword>
<proteinExistence type="predicted"/>
<comment type="caution">
    <text evidence="1">The sequence shown here is derived from an EMBL/GenBank/DDBJ whole genome shotgun (WGS) entry which is preliminary data.</text>
</comment>
<protein>
    <submittedName>
        <fullName evidence="1">Uncharacterized protein</fullName>
    </submittedName>
</protein>
<reference evidence="1 2" key="1">
    <citation type="submission" date="2015-10" db="EMBL/GenBank/DDBJ databases">
        <title>Genome analyses suggest a sexual origin of heterokaryosis in a supposedly ancient asexual fungus.</title>
        <authorList>
            <person name="Ropars J."/>
            <person name="Sedzielewska K."/>
            <person name="Noel J."/>
            <person name="Charron P."/>
            <person name="Farinelli L."/>
            <person name="Marton T."/>
            <person name="Kruger M."/>
            <person name="Pelin A."/>
            <person name="Brachmann A."/>
            <person name="Corradi N."/>
        </authorList>
    </citation>
    <scope>NUCLEOTIDE SEQUENCE [LARGE SCALE GENOMIC DNA]</scope>
    <source>
        <strain evidence="1 2">A4</strain>
    </source>
</reference>
<evidence type="ECO:0000313" key="1">
    <source>
        <dbReference type="EMBL" id="PKY45532.1"/>
    </source>
</evidence>
<accession>A0A2I1GFY1</accession>
<gene>
    <name evidence="1" type="ORF">RhiirA4_401331</name>
</gene>
<dbReference type="EMBL" id="LLXI01000392">
    <property type="protein sequence ID" value="PKY45532.1"/>
    <property type="molecule type" value="Genomic_DNA"/>
</dbReference>
<name>A0A2I1GFY1_9GLOM</name>
<dbReference type="AlphaFoldDB" id="A0A2I1GFY1"/>
<organism evidence="1 2">
    <name type="scientific">Rhizophagus irregularis</name>
    <dbReference type="NCBI Taxonomy" id="588596"/>
    <lineage>
        <taxon>Eukaryota</taxon>
        <taxon>Fungi</taxon>
        <taxon>Fungi incertae sedis</taxon>
        <taxon>Mucoromycota</taxon>
        <taxon>Glomeromycotina</taxon>
        <taxon>Glomeromycetes</taxon>
        <taxon>Glomerales</taxon>
        <taxon>Glomeraceae</taxon>
        <taxon>Rhizophagus</taxon>
    </lineage>
</organism>
<feature type="non-terminal residue" evidence="1">
    <location>
        <position position="120"/>
    </location>
</feature>
<dbReference type="Proteomes" id="UP000234323">
    <property type="component" value="Unassembled WGS sequence"/>
</dbReference>
<evidence type="ECO:0000313" key="2">
    <source>
        <dbReference type="Proteomes" id="UP000234323"/>
    </source>
</evidence>
<sequence length="120" mass="13486">MSLQSQNHVNGLSSASQITIWNQNPGDQDYFTTIGDAKTGSSKTPNSHIAITNLPLRIPEIMFDSSIITLKQSLLISSWIDYKDDSLIYTSQQESPHNLILLLRGNRDGFGVEEFREKVF</sequence>